<accession>A0A3G8JVH8</accession>
<keyword evidence="3" id="KW-1185">Reference proteome</keyword>
<name>A0A3G8JVH8_9ACTN</name>
<dbReference type="EMBL" id="CP033972">
    <property type="protein sequence ID" value="AZG48795.1"/>
    <property type="molecule type" value="Genomic_DNA"/>
</dbReference>
<feature type="compositionally biased region" description="Basic residues" evidence="1">
    <location>
        <begin position="77"/>
        <end position="87"/>
    </location>
</feature>
<dbReference type="AlphaFoldDB" id="A0A3G8JVH8"/>
<feature type="region of interest" description="Disordered" evidence="1">
    <location>
        <begin position="1"/>
        <end position="218"/>
    </location>
</feature>
<feature type="compositionally biased region" description="Low complexity" evidence="1">
    <location>
        <begin position="1"/>
        <end position="20"/>
    </location>
</feature>
<feature type="compositionally biased region" description="Low complexity" evidence="1">
    <location>
        <begin position="88"/>
        <end position="106"/>
    </location>
</feature>
<evidence type="ECO:0000256" key="1">
    <source>
        <dbReference type="SAM" id="MobiDB-lite"/>
    </source>
</evidence>
<sequence>MTSSGARRSTSRANASAARRTCGKPHSGLSARRCAVRGRPRSWGSRACRVRRGPPRRRERRAGFGRTDSPASGRGRCATRRATRCRRVASSTGGTPPSTSAPPRSRSPARSRTVRPRYGRTAGTRARPSPASRAHPRGSASGAPSCRSRPSGTGAACRVDHGAPGRCRRRPRGSTRPTPVSSPRVRRSRPGRGWTTAPPVRRPAVRSVHPPHSRPSPCVNSMAWRSCRCRQTVAFDHG</sequence>
<evidence type="ECO:0000313" key="2">
    <source>
        <dbReference type="EMBL" id="AZG48795.1"/>
    </source>
</evidence>
<evidence type="ECO:0000313" key="3">
    <source>
        <dbReference type="Proteomes" id="UP000271469"/>
    </source>
</evidence>
<dbReference type="KEGG" id="gom:D7316_05416"/>
<feature type="compositionally biased region" description="Basic residues" evidence="1">
    <location>
        <begin position="107"/>
        <end position="118"/>
    </location>
</feature>
<feature type="compositionally biased region" description="Basic residues" evidence="1">
    <location>
        <begin position="48"/>
        <end position="60"/>
    </location>
</feature>
<feature type="compositionally biased region" description="Low complexity" evidence="1">
    <location>
        <begin position="174"/>
        <end position="183"/>
    </location>
</feature>
<dbReference type="Proteomes" id="UP000271469">
    <property type="component" value="Chromosome"/>
</dbReference>
<organism evidence="2 3">
    <name type="scientific">Gordonia insulae</name>
    <dbReference type="NCBI Taxonomy" id="2420509"/>
    <lineage>
        <taxon>Bacteria</taxon>
        <taxon>Bacillati</taxon>
        <taxon>Actinomycetota</taxon>
        <taxon>Actinomycetes</taxon>
        <taxon>Mycobacteriales</taxon>
        <taxon>Gordoniaceae</taxon>
        <taxon>Gordonia</taxon>
    </lineage>
</organism>
<proteinExistence type="predicted"/>
<reference evidence="2 3" key="1">
    <citation type="submission" date="2018-11" db="EMBL/GenBank/DDBJ databases">
        <title>Gordonia insulae sp. nov., isolated from an island soil.</title>
        <authorList>
            <person name="Kim Y.S."/>
            <person name="Kim S.B."/>
        </authorList>
    </citation>
    <scope>NUCLEOTIDE SEQUENCE [LARGE SCALE GENOMIC DNA]</scope>
    <source>
        <strain evidence="2 3">MMS17-SY073</strain>
    </source>
</reference>
<gene>
    <name evidence="2" type="ORF">D7316_05416</name>
</gene>
<protein>
    <submittedName>
        <fullName evidence="2">Uncharacterized protein</fullName>
    </submittedName>
</protein>